<evidence type="ECO:0000313" key="2">
    <source>
        <dbReference type="Proteomes" id="UP000494256"/>
    </source>
</evidence>
<dbReference type="PANTHER" id="PTHR36688">
    <property type="entry name" value="ENDO/EXONUCLEASE/PHOSPHATASE DOMAIN-CONTAINING PROTEIN"/>
    <property type="match status" value="1"/>
</dbReference>
<reference evidence="1 2" key="1">
    <citation type="submission" date="2020-04" db="EMBL/GenBank/DDBJ databases">
        <authorList>
            <person name="Wallbank WR R."/>
            <person name="Pardo Diaz C."/>
            <person name="Kozak K."/>
            <person name="Martin S."/>
            <person name="Jiggins C."/>
            <person name="Moest M."/>
            <person name="Warren A I."/>
            <person name="Byers J.R.P. K."/>
            <person name="Montejo-Kovacevich G."/>
            <person name="Yen C E."/>
        </authorList>
    </citation>
    <scope>NUCLEOTIDE SEQUENCE [LARGE SCALE GENOMIC DNA]</scope>
</reference>
<evidence type="ECO:0000313" key="1">
    <source>
        <dbReference type="EMBL" id="CAB3245047.1"/>
    </source>
</evidence>
<gene>
    <name evidence="1" type="ORF">APLA_LOCUS10924</name>
</gene>
<dbReference type="Proteomes" id="UP000494256">
    <property type="component" value="Unassembled WGS sequence"/>
</dbReference>
<dbReference type="OrthoDB" id="186013at2759"/>
<dbReference type="InterPro" id="IPR052560">
    <property type="entry name" value="RdDP_mobile_element"/>
</dbReference>
<comment type="caution">
    <text evidence="1">The sequence shown here is derived from an EMBL/GenBank/DDBJ whole genome shotgun (WGS) entry which is preliminary data.</text>
</comment>
<dbReference type="AlphaFoldDB" id="A0A8S1AGL6"/>
<protein>
    <submittedName>
        <fullName evidence="1">Uncharacterized protein</fullName>
    </submittedName>
</protein>
<accession>A0A8S1AGL6</accession>
<dbReference type="PANTHER" id="PTHR36688:SF2">
    <property type="entry name" value="ENDONUCLEASE_EXONUCLEASE_PHOSPHATASE DOMAIN-CONTAINING PROTEIN"/>
    <property type="match status" value="1"/>
</dbReference>
<name>A0A8S1AGL6_ARCPL</name>
<sequence>MLQQSSPDISIATSDIAVYFNWICMNETLGSDHVVIKISMCYDNSFSQFIKKRNYKKANWPLYKKYIDSKLFDFNLPDDPQSAYDMFLNIINESGDMHIPYIKFNQGPLQQFTSKPYWKPELSKAIAERRLALKVFRKNPTPNNLITLKVKISSSQRLIRKAKRESWVDFCSSINESSKLTDMWRRMKWLKGYKSPSSHIDKTNAYNLLQSLTPDYVTPKSPIFCSYNEHLEQTITLCELEKCIKLKDTSPGHDNISYSMIKNLSTSARDILVNIIIKFCVVDMFLHNGAIYV</sequence>
<dbReference type="EMBL" id="CADEBD010000323">
    <property type="protein sequence ID" value="CAB3245047.1"/>
    <property type="molecule type" value="Genomic_DNA"/>
</dbReference>
<proteinExistence type="predicted"/>
<organism evidence="1 2">
    <name type="scientific">Arctia plantaginis</name>
    <name type="common">Wood tiger moth</name>
    <name type="synonym">Phalaena plantaginis</name>
    <dbReference type="NCBI Taxonomy" id="874455"/>
    <lineage>
        <taxon>Eukaryota</taxon>
        <taxon>Metazoa</taxon>
        <taxon>Ecdysozoa</taxon>
        <taxon>Arthropoda</taxon>
        <taxon>Hexapoda</taxon>
        <taxon>Insecta</taxon>
        <taxon>Pterygota</taxon>
        <taxon>Neoptera</taxon>
        <taxon>Endopterygota</taxon>
        <taxon>Lepidoptera</taxon>
        <taxon>Glossata</taxon>
        <taxon>Ditrysia</taxon>
        <taxon>Noctuoidea</taxon>
        <taxon>Erebidae</taxon>
        <taxon>Arctiinae</taxon>
        <taxon>Arctia</taxon>
    </lineage>
</organism>